<dbReference type="InterPro" id="IPR011009">
    <property type="entry name" value="Kinase-like_dom_sf"/>
</dbReference>
<evidence type="ECO:0000256" key="3">
    <source>
        <dbReference type="ARBA" id="ARBA00022475"/>
    </source>
</evidence>
<evidence type="ECO:0000256" key="14">
    <source>
        <dbReference type="ARBA" id="ARBA00023136"/>
    </source>
</evidence>
<evidence type="ECO:0000256" key="4">
    <source>
        <dbReference type="ARBA" id="ARBA00022553"/>
    </source>
</evidence>
<feature type="compositionally biased region" description="Low complexity" evidence="26">
    <location>
        <begin position="908"/>
        <end position="924"/>
    </location>
</feature>
<dbReference type="GO" id="GO:0005524">
    <property type="term" value="F:ATP binding"/>
    <property type="evidence" value="ECO:0007669"/>
    <property type="project" value="UniProtKB-UniRule"/>
</dbReference>
<dbReference type="GO" id="GO:0005886">
    <property type="term" value="C:plasma membrane"/>
    <property type="evidence" value="ECO:0007669"/>
    <property type="project" value="UniProtKB-SubCell"/>
</dbReference>
<evidence type="ECO:0000256" key="25">
    <source>
        <dbReference type="PROSITE-ProRule" id="PRU10141"/>
    </source>
</evidence>
<evidence type="ECO:0000256" key="24">
    <source>
        <dbReference type="PIRSR" id="PIRSR000628-3"/>
    </source>
</evidence>
<feature type="disulfide bond" evidence="24">
    <location>
        <begin position="288"/>
        <end position="489"/>
    </location>
</feature>
<feature type="domain" description="Ig-like" evidence="28">
    <location>
        <begin position="211"/>
        <end position="355"/>
    </location>
</feature>
<feature type="binding site" evidence="23">
    <location>
        <begin position="628"/>
        <end position="634"/>
    </location>
    <ligand>
        <name>ATP</name>
        <dbReference type="ChEBI" id="CHEBI:30616"/>
    </ligand>
</feature>
<dbReference type="PROSITE" id="PS50011">
    <property type="entry name" value="PROTEIN_KINASE_DOM"/>
    <property type="match status" value="1"/>
</dbReference>
<dbReference type="FunFam" id="1.10.510.10:FF:000007">
    <property type="entry name" value="Fibroblast growth factor receptor"/>
    <property type="match status" value="1"/>
</dbReference>
<comment type="subcellular location">
    <subcellularLocation>
        <location evidence="1">Cell membrane</location>
        <topology evidence="1">Single-pass type I membrane protein</topology>
    </subcellularLocation>
</comment>
<dbReference type="AlphaFoldDB" id="L5K7W6"/>
<dbReference type="FunFam" id="3.30.200.20:FF:000011">
    <property type="entry name" value="Fibroblast growth factor receptor"/>
    <property type="match status" value="1"/>
</dbReference>
<evidence type="ECO:0000256" key="26">
    <source>
        <dbReference type="SAM" id="MobiDB-lite"/>
    </source>
</evidence>
<keyword evidence="11" id="KW-0418">Kinase</keyword>
<dbReference type="SMART" id="SM00408">
    <property type="entry name" value="IGc2"/>
    <property type="match status" value="3"/>
</dbReference>
<feature type="disulfide bond" evidence="24">
    <location>
        <begin position="124"/>
        <end position="172"/>
    </location>
</feature>
<dbReference type="InterPro" id="IPR017441">
    <property type="entry name" value="Protein_kinase_ATP_BS"/>
</dbReference>
<evidence type="ECO:0000256" key="1">
    <source>
        <dbReference type="ARBA" id="ARBA00004251"/>
    </source>
</evidence>
<keyword evidence="13" id="KW-1133">Transmembrane helix</keyword>
<dbReference type="InterPro" id="IPR003599">
    <property type="entry name" value="Ig_sub"/>
</dbReference>
<dbReference type="Gene3D" id="6.10.250.1740">
    <property type="match status" value="1"/>
</dbReference>
<keyword evidence="17 29" id="KW-0675">Receptor</keyword>
<dbReference type="InterPro" id="IPR016248">
    <property type="entry name" value="FGF_rcpt_fam"/>
</dbReference>
<evidence type="ECO:0000256" key="20">
    <source>
        <dbReference type="ARBA" id="ARBA00039657"/>
    </source>
</evidence>
<evidence type="ECO:0000256" key="6">
    <source>
        <dbReference type="ARBA" id="ARBA00022692"/>
    </source>
</evidence>
<dbReference type="GO" id="GO:0060349">
    <property type="term" value="P:bone morphogenesis"/>
    <property type="evidence" value="ECO:0007669"/>
    <property type="project" value="UniProtKB-ARBA"/>
</dbReference>
<dbReference type="SMART" id="SM00219">
    <property type="entry name" value="TyrKc"/>
    <property type="match status" value="1"/>
</dbReference>
<dbReference type="GO" id="GO:0005007">
    <property type="term" value="F:fibroblast growth factor receptor activity"/>
    <property type="evidence" value="ECO:0007669"/>
    <property type="project" value="InterPro"/>
</dbReference>
<dbReference type="GO" id="GO:0051216">
    <property type="term" value="P:cartilage development"/>
    <property type="evidence" value="ECO:0007669"/>
    <property type="project" value="UniProtKB-ARBA"/>
</dbReference>
<evidence type="ECO:0000256" key="12">
    <source>
        <dbReference type="ARBA" id="ARBA00022840"/>
    </source>
</evidence>
<dbReference type="InterPro" id="IPR036179">
    <property type="entry name" value="Ig-like_dom_sf"/>
</dbReference>
<dbReference type="GO" id="GO:0008283">
    <property type="term" value="P:cell population proliferation"/>
    <property type="evidence" value="ECO:0007669"/>
    <property type="project" value="UniProtKB-ARBA"/>
</dbReference>
<gene>
    <name evidence="29" type="ORF">PAL_GLEAN10022932</name>
</gene>
<dbReference type="PROSITE" id="PS50835">
    <property type="entry name" value="IG_LIKE"/>
    <property type="match status" value="2"/>
</dbReference>
<dbReference type="STRING" id="9402.L5K7W6"/>
<dbReference type="SUPFAM" id="SSF48726">
    <property type="entry name" value="Immunoglobulin"/>
    <property type="match status" value="4"/>
</dbReference>
<feature type="domain" description="Ig-like" evidence="28">
    <location>
        <begin position="98"/>
        <end position="174"/>
    </location>
</feature>
<dbReference type="Gene3D" id="3.30.200.20">
    <property type="entry name" value="Phosphorylase Kinase, domain 1"/>
    <property type="match status" value="1"/>
</dbReference>
<dbReference type="InterPro" id="IPR050122">
    <property type="entry name" value="RTK"/>
</dbReference>
<dbReference type="InParanoid" id="L5K7W6"/>
<dbReference type="PANTHER" id="PTHR24416">
    <property type="entry name" value="TYROSINE-PROTEIN KINASE RECEPTOR"/>
    <property type="match status" value="1"/>
</dbReference>
<keyword evidence="4" id="KW-0597">Phosphoprotein</keyword>
<name>L5K7W6_PTEAL</name>
<dbReference type="GO" id="GO:0008284">
    <property type="term" value="P:positive regulation of cell population proliferation"/>
    <property type="evidence" value="ECO:0007669"/>
    <property type="project" value="InterPro"/>
</dbReference>
<dbReference type="GO" id="GO:0017134">
    <property type="term" value="F:fibroblast growth factor binding"/>
    <property type="evidence" value="ECO:0007669"/>
    <property type="project" value="TreeGrafter"/>
</dbReference>
<feature type="binding site" evidence="23">
    <location>
        <position position="772"/>
    </location>
    <ligand>
        <name>ATP</name>
        <dbReference type="ChEBI" id="CHEBI:30616"/>
    </ligand>
</feature>
<evidence type="ECO:0000256" key="10">
    <source>
        <dbReference type="ARBA" id="ARBA00022741"/>
    </source>
</evidence>
<proteinExistence type="predicted"/>
<feature type="binding site" evidence="23 25">
    <location>
        <position position="658"/>
    </location>
    <ligand>
        <name>ATP</name>
        <dbReference type="ChEBI" id="CHEBI:30616"/>
    </ligand>
</feature>
<dbReference type="FunFam" id="2.60.40.10:FF:000016">
    <property type="entry name" value="Fibroblast growth factor receptor"/>
    <property type="match status" value="1"/>
</dbReference>
<evidence type="ECO:0000313" key="30">
    <source>
        <dbReference type="Proteomes" id="UP000010552"/>
    </source>
</evidence>
<sequence length="943" mass="102387">MGFACLCGWEKSEEEPRFLTPRDGLPVPVDEVAAAARSWAGRRRGLRAQTHRPQGPEASCCSPRQPVCKVGCHGLSRGCRTPSVLGLGTPASRSPILPAEVPGPEPGQQEQLVFGSGDTVELSCHRPAGGPSGPTVWVKDGAGLAPSDRILVGPQRLQVLNASHEDAGAYSCQLGLTRRVLCRFSVRVTDAPSSGDDEDGEDEAEDTAGAPYWTRPERMDKQLLAVPAANTVRFRCPAAGNPAPSISWLKDGKDPTLSPERSPHRPILQAGLPANQTAVLGSDVEFHCKVYSDAQPHIQWLKHVEVNGSKVGPDGTPYVTVLKSWISESAEADARLRLANVSERDGGEYLCRASNFIGVSEKAFWLRVHGPRAARPPACLPPPVFTMTLHAAYVQHAAGRTPLAARCWPHAWRSPGTEDSPVEGLASGSVWTHEAEDPGRRGGGGGGGGVFFAAWLDRHHTAGANTTDKELEVLSLRNVTFEDAGEYTCLAGNSIGFSHHSAWLVVLPAEEELVAAGEAGSVYAGVLSYGVGFLLFILVVAAVTLCRLRSPPKKGLGSPTVHKVSRFPLKRQVSLESNSSMNSNTPLVRIARLSSGEGPALANVSELELPADPKWELPRARLTLGKPLGEGCFGQVVMAEAIGIDKDRATKPITVAVKMLKDDATDKDLSDLVSEMEMMKMIGKHRPLYVLVEYAAKGNLREYLRARRPPGMDYSFDTCKLPEEQLTFKDLVSCAYQVARGMEYLASKKCIHRDLAARNVLVTEDNVMKIADFGLARDVHNLDYYKKTTNGRLPVKWMAPEALFDRVYTHQSDVWSFGVLLWETFTLGGSPYPGIPVEELFKLLKEGHRMDKPANCTHDLYMVMRECWHAVPSQRPTFKQLVEDLDRILTVTSTDEYLDLSVPFEQYSPGGQDTPSSSSSGDDSVFAHDLLPPAPPSSGGLQT</sequence>
<dbReference type="GO" id="GO:0043235">
    <property type="term" value="C:receptor complex"/>
    <property type="evidence" value="ECO:0007669"/>
    <property type="project" value="TreeGrafter"/>
</dbReference>
<dbReference type="InterPro" id="IPR003598">
    <property type="entry name" value="Ig_sub2"/>
</dbReference>
<keyword evidence="12 23" id="KW-0067">ATP-binding</keyword>
<dbReference type="PROSITE" id="PS00109">
    <property type="entry name" value="PROTEIN_KINASE_TYR"/>
    <property type="match status" value="1"/>
</dbReference>
<evidence type="ECO:0000256" key="13">
    <source>
        <dbReference type="ARBA" id="ARBA00022989"/>
    </source>
</evidence>
<keyword evidence="14" id="KW-0472">Membrane</keyword>
<evidence type="ECO:0000256" key="5">
    <source>
        <dbReference type="ARBA" id="ARBA00022679"/>
    </source>
</evidence>
<dbReference type="InterPro" id="IPR007110">
    <property type="entry name" value="Ig-like_dom"/>
</dbReference>
<evidence type="ECO:0000256" key="21">
    <source>
        <dbReference type="ARBA" id="ARBA00051243"/>
    </source>
</evidence>
<dbReference type="PRINTS" id="PR00109">
    <property type="entry name" value="TYRKINASE"/>
</dbReference>
<dbReference type="EMBL" id="KB031030">
    <property type="protein sequence ID" value="ELK06588.1"/>
    <property type="molecule type" value="Genomic_DNA"/>
</dbReference>
<dbReference type="Pfam" id="PF07714">
    <property type="entry name" value="PK_Tyr_Ser-Thr"/>
    <property type="match status" value="1"/>
</dbReference>
<feature type="compositionally biased region" description="Acidic residues" evidence="26">
    <location>
        <begin position="195"/>
        <end position="206"/>
    </location>
</feature>
<reference evidence="30" key="1">
    <citation type="journal article" date="2013" name="Science">
        <title>Comparative analysis of bat genomes provides insight into the evolution of flight and immunity.</title>
        <authorList>
            <person name="Zhang G."/>
            <person name="Cowled C."/>
            <person name="Shi Z."/>
            <person name="Huang Z."/>
            <person name="Bishop-Lilly K.A."/>
            <person name="Fang X."/>
            <person name="Wynne J.W."/>
            <person name="Xiong Z."/>
            <person name="Baker M.L."/>
            <person name="Zhao W."/>
            <person name="Tachedjian M."/>
            <person name="Zhu Y."/>
            <person name="Zhou P."/>
            <person name="Jiang X."/>
            <person name="Ng J."/>
            <person name="Yang L."/>
            <person name="Wu L."/>
            <person name="Xiao J."/>
            <person name="Feng Y."/>
            <person name="Chen Y."/>
            <person name="Sun X."/>
            <person name="Zhang Y."/>
            <person name="Marsh G.A."/>
            <person name="Crameri G."/>
            <person name="Broder C.C."/>
            <person name="Frey K.G."/>
            <person name="Wang L.F."/>
            <person name="Wang J."/>
        </authorList>
    </citation>
    <scope>NUCLEOTIDE SEQUENCE [LARGE SCALE GENOMIC DNA]</scope>
</reference>
<feature type="binding site" evidence="23">
    <location>
        <begin position="693"/>
        <end position="695"/>
    </location>
    <ligand>
        <name>ATP</name>
        <dbReference type="ChEBI" id="CHEBI:30616"/>
    </ligand>
</feature>
<evidence type="ECO:0000259" key="27">
    <source>
        <dbReference type="PROSITE" id="PS50011"/>
    </source>
</evidence>
<keyword evidence="16 24" id="KW-1015">Disulfide bond</keyword>
<feature type="domain" description="Protein kinase" evidence="27">
    <location>
        <begin position="622"/>
        <end position="898"/>
    </location>
</feature>
<evidence type="ECO:0000256" key="19">
    <source>
        <dbReference type="ARBA" id="ARBA00023319"/>
    </source>
</evidence>
<dbReference type="Pfam" id="PF21165">
    <property type="entry name" value="FGFR3_TM"/>
    <property type="match status" value="1"/>
</dbReference>
<keyword evidence="3" id="KW-1003">Cell membrane</keyword>
<dbReference type="InterPro" id="IPR013783">
    <property type="entry name" value="Ig-like_fold"/>
</dbReference>
<dbReference type="InterPro" id="IPR008266">
    <property type="entry name" value="Tyr_kinase_AS"/>
</dbReference>
<evidence type="ECO:0000256" key="7">
    <source>
        <dbReference type="ARBA" id="ARBA00022703"/>
    </source>
</evidence>
<dbReference type="GO" id="GO:0001503">
    <property type="term" value="P:ossification"/>
    <property type="evidence" value="ECO:0007669"/>
    <property type="project" value="UniProtKB-ARBA"/>
</dbReference>
<dbReference type="FunCoup" id="L5K7W6">
    <property type="interactions" value="629"/>
</dbReference>
<dbReference type="SMART" id="SM00409">
    <property type="entry name" value="IG"/>
    <property type="match status" value="3"/>
</dbReference>
<evidence type="ECO:0000256" key="18">
    <source>
        <dbReference type="ARBA" id="ARBA00023180"/>
    </source>
</evidence>
<dbReference type="InterPro" id="IPR000719">
    <property type="entry name" value="Prot_kinase_dom"/>
</dbReference>
<dbReference type="CDD" id="cd04974">
    <property type="entry name" value="IgI_3_FGFR"/>
    <property type="match status" value="1"/>
</dbReference>
<keyword evidence="7" id="KW-0053">Apoptosis</keyword>
<evidence type="ECO:0000256" key="9">
    <source>
        <dbReference type="ARBA" id="ARBA00022737"/>
    </source>
</evidence>
<evidence type="ECO:0000256" key="15">
    <source>
        <dbReference type="ARBA" id="ARBA00023137"/>
    </source>
</evidence>
<dbReference type="Proteomes" id="UP000010552">
    <property type="component" value="Unassembled WGS sequence"/>
</dbReference>
<protein>
    <recommendedName>
        <fullName evidence="20">Fibroblast growth factor receptor 3</fullName>
        <ecNumber evidence="2">2.7.10.1</ecNumber>
    </recommendedName>
</protein>
<evidence type="ECO:0000256" key="16">
    <source>
        <dbReference type="ARBA" id="ARBA00023157"/>
    </source>
</evidence>
<evidence type="ECO:0000256" key="23">
    <source>
        <dbReference type="PIRSR" id="PIRSR000628-2"/>
    </source>
</evidence>
<dbReference type="InterPro" id="IPR001245">
    <property type="entry name" value="Ser-Thr/Tyr_kinase_cat_dom"/>
</dbReference>
<feature type="region of interest" description="Disordered" evidence="26">
    <location>
        <begin position="189"/>
        <end position="215"/>
    </location>
</feature>
<dbReference type="eggNOG" id="KOG0200">
    <property type="taxonomic scope" value="Eukaryota"/>
</dbReference>
<dbReference type="SUPFAM" id="SSF56112">
    <property type="entry name" value="Protein kinase-like (PK-like)"/>
    <property type="match status" value="1"/>
</dbReference>
<keyword evidence="18" id="KW-0325">Glycoprotein</keyword>
<dbReference type="Pfam" id="PF13927">
    <property type="entry name" value="Ig_3"/>
    <property type="match status" value="1"/>
</dbReference>
<keyword evidence="8" id="KW-0732">Signal</keyword>
<evidence type="ECO:0000256" key="2">
    <source>
        <dbReference type="ARBA" id="ARBA00011902"/>
    </source>
</evidence>
<keyword evidence="6" id="KW-0812">Transmembrane</keyword>
<dbReference type="GO" id="GO:0043410">
    <property type="term" value="P:positive regulation of MAPK cascade"/>
    <property type="evidence" value="ECO:0007669"/>
    <property type="project" value="TreeGrafter"/>
</dbReference>
<dbReference type="InterPro" id="IPR020635">
    <property type="entry name" value="Tyr_kinase_cat_dom"/>
</dbReference>
<dbReference type="EC" id="2.7.10.1" evidence="2"/>
<accession>L5K7W6</accession>
<dbReference type="PANTHER" id="PTHR24416:SF505">
    <property type="entry name" value="FIBROBLAST GROWTH FACTOR RECEPTOR 3"/>
    <property type="match status" value="1"/>
</dbReference>
<keyword evidence="30" id="KW-1185">Reference proteome</keyword>
<evidence type="ECO:0000256" key="22">
    <source>
        <dbReference type="PIRSR" id="PIRSR000628-1"/>
    </source>
</evidence>
<dbReference type="FunFam" id="2.60.40.10:FF:000020">
    <property type="entry name" value="Fibroblast growth factor receptor"/>
    <property type="match status" value="2"/>
</dbReference>
<feature type="binding site" evidence="23">
    <location>
        <position position="758"/>
    </location>
    <ligand>
        <name>ATP</name>
        <dbReference type="ChEBI" id="CHEBI:30616"/>
    </ligand>
</feature>
<dbReference type="Gene3D" id="1.10.510.10">
    <property type="entry name" value="Transferase(Phosphotransferase) domain 1"/>
    <property type="match status" value="1"/>
</dbReference>
<dbReference type="PROSITE" id="PS00107">
    <property type="entry name" value="PROTEIN_KINASE_ATP"/>
    <property type="match status" value="1"/>
</dbReference>
<keyword evidence="9" id="KW-0677">Repeat</keyword>
<keyword evidence="15" id="KW-0829">Tyrosine-protein kinase</keyword>
<keyword evidence="19" id="KW-0393">Immunoglobulin domain</keyword>
<keyword evidence="10 25" id="KW-0547">Nucleotide-binding</keyword>
<evidence type="ECO:0000259" key="28">
    <source>
        <dbReference type="PROSITE" id="PS50835"/>
    </source>
</evidence>
<dbReference type="PIRSF" id="PIRSF000628">
    <property type="entry name" value="FGFR"/>
    <property type="match status" value="1"/>
</dbReference>
<evidence type="ECO:0000256" key="17">
    <source>
        <dbReference type="ARBA" id="ARBA00023170"/>
    </source>
</evidence>
<feature type="region of interest" description="Disordered" evidence="26">
    <location>
        <begin position="904"/>
        <end position="943"/>
    </location>
</feature>
<organism evidence="29 30">
    <name type="scientific">Pteropus alecto</name>
    <name type="common">Black flying fox</name>
    <dbReference type="NCBI Taxonomy" id="9402"/>
    <lineage>
        <taxon>Eukaryota</taxon>
        <taxon>Metazoa</taxon>
        <taxon>Chordata</taxon>
        <taxon>Craniata</taxon>
        <taxon>Vertebrata</taxon>
        <taxon>Euteleostomi</taxon>
        <taxon>Mammalia</taxon>
        <taxon>Eutheria</taxon>
        <taxon>Laurasiatheria</taxon>
        <taxon>Chiroptera</taxon>
        <taxon>Yinpterochiroptera</taxon>
        <taxon>Pteropodoidea</taxon>
        <taxon>Pteropodidae</taxon>
        <taxon>Pteropodinae</taxon>
        <taxon>Pteropus</taxon>
    </lineage>
</organism>
<dbReference type="Gene3D" id="2.60.40.10">
    <property type="entry name" value="Immunoglobulins"/>
    <property type="match status" value="4"/>
</dbReference>
<dbReference type="FunFam" id="2.60.40.10:FF:000423">
    <property type="entry name" value="Fibroblast growth factor receptor"/>
    <property type="match status" value="1"/>
</dbReference>
<comment type="catalytic activity">
    <reaction evidence="21">
        <text>L-tyrosyl-[protein] + ATP = O-phospho-L-tyrosyl-[protein] + ADP + H(+)</text>
        <dbReference type="Rhea" id="RHEA:10596"/>
        <dbReference type="Rhea" id="RHEA-COMP:10136"/>
        <dbReference type="Rhea" id="RHEA-COMP:20101"/>
        <dbReference type="ChEBI" id="CHEBI:15378"/>
        <dbReference type="ChEBI" id="CHEBI:30616"/>
        <dbReference type="ChEBI" id="CHEBI:46858"/>
        <dbReference type="ChEBI" id="CHEBI:61978"/>
        <dbReference type="ChEBI" id="CHEBI:456216"/>
        <dbReference type="EC" id="2.7.10.1"/>
    </reaction>
</comment>
<evidence type="ECO:0000256" key="11">
    <source>
        <dbReference type="ARBA" id="ARBA00022777"/>
    </source>
</evidence>
<evidence type="ECO:0000313" key="29">
    <source>
        <dbReference type="EMBL" id="ELK06588.1"/>
    </source>
</evidence>
<evidence type="ECO:0000256" key="8">
    <source>
        <dbReference type="ARBA" id="ARBA00022729"/>
    </source>
</evidence>
<feature type="binding site" evidence="23">
    <location>
        <position position="699"/>
    </location>
    <ligand>
        <name>ATP</name>
        <dbReference type="ChEBI" id="CHEBI:30616"/>
    </ligand>
</feature>
<keyword evidence="5" id="KW-0808">Transferase</keyword>
<feature type="active site" description="Proton acceptor" evidence="22">
    <location>
        <position position="754"/>
    </location>
</feature>